<feature type="compositionally biased region" description="Polar residues" evidence="2">
    <location>
        <begin position="76"/>
        <end position="85"/>
    </location>
</feature>
<organism evidence="4 5">
    <name type="scientific">Caenorhabditis japonica</name>
    <dbReference type="NCBI Taxonomy" id="281687"/>
    <lineage>
        <taxon>Eukaryota</taxon>
        <taxon>Metazoa</taxon>
        <taxon>Ecdysozoa</taxon>
        <taxon>Nematoda</taxon>
        <taxon>Chromadorea</taxon>
        <taxon>Rhabditida</taxon>
        <taxon>Rhabditina</taxon>
        <taxon>Rhabditomorpha</taxon>
        <taxon>Rhabditoidea</taxon>
        <taxon>Rhabditidae</taxon>
        <taxon>Peloderinae</taxon>
        <taxon>Caenorhabditis</taxon>
    </lineage>
</organism>
<dbReference type="Proteomes" id="UP000005237">
    <property type="component" value="Unassembled WGS sequence"/>
</dbReference>
<evidence type="ECO:0000256" key="2">
    <source>
        <dbReference type="SAM" id="MobiDB-lite"/>
    </source>
</evidence>
<proteinExistence type="predicted"/>
<dbReference type="SUPFAM" id="SSF47923">
    <property type="entry name" value="Ypt/Rab-GAP domain of gyp1p"/>
    <property type="match status" value="2"/>
</dbReference>
<dbReference type="PROSITE" id="PS50086">
    <property type="entry name" value="TBC_RABGAP"/>
    <property type="match status" value="1"/>
</dbReference>
<dbReference type="EnsemblMetazoa" id="CJA03239a.1">
    <property type="protein sequence ID" value="CJA03239a.1"/>
    <property type="gene ID" value="WBGene00122443"/>
</dbReference>
<keyword evidence="1" id="KW-0343">GTPase activation</keyword>
<dbReference type="Gene3D" id="2.30.29.230">
    <property type="match status" value="1"/>
</dbReference>
<dbReference type="PANTHER" id="PTHR22957:SF502">
    <property type="entry name" value="SMALL G PROTEIN SIGNALING MODULATOR 2-RELATED"/>
    <property type="match status" value="1"/>
</dbReference>
<dbReference type="PANTHER" id="PTHR22957">
    <property type="entry name" value="TBC1 DOMAIN FAMILY MEMBER GTPASE-ACTIVATING PROTEIN"/>
    <property type="match status" value="1"/>
</dbReference>
<dbReference type="FunFam" id="2.30.29.230:FF:000006">
    <property type="entry name" value="TBC (Tre-2/Bub2/Cdc16) domain family"/>
    <property type="match status" value="1"/>
</dbReference>
<evidence type="ECO:0000256" key="1">
    <source>
        <dbReference type="ARBA" id="ARBA00022468"/>
    </source>
</evidence>
<dbReference type="InterPro" id="IPR021935">
    <property type="entry name" value="SGSM1/2_RBD"/>
</dbReference>
<dbReference type="InterPro" id="IPR035969">
    <property type="entry name" value="Rab-GAP_TBC_sf"/>
</dbReference>
<reference evidence="4" key="2">
    <citation type="submission" date="2022-06" db="UniProtKB">
        <authorList>
            <consortium name="EnsemblMetazoa"/>
        </authorList>
    </citation>
    <scope>IDENTIFICATION</scope>
    <source>
        <strain evidence="4">DF5081</strain>
    </source>
</reference>
<evidence type="ECO:0000313" key="5">
    <source>
        <dbReference type="Proteomes" id="UP000005237"/>
    </source>
</evidence>
<dbReference type="Gene3D" id="1.10.472.80">
    <property type="entry name" value="Ypt/Rab-GAP domain of gyp1p, domain 3"/>
    <property type="match status" value="1"/>
</dbReference>
<evidence type="ECO:0000259" key="3">
    <source>
        <dbReference type="PROSITE" id="PS50086"/>
    </source>
</evidence>
<dbReference type="FunFam" id="1.10.8.270:FF:000060">
    <property type="entry name" value="TBC (Tre-2/Bub2/Cdc16) domain family"/>
    <property type="match status" value="1"/>
</dbReference>
<protein>
    <submittedName>
        <fullName evidence="4">Rab-GAP TBC domain-containing protein</fullName>
    </submittedName>
</protein>
<dbReference type="Gene3D" id="1.10.8.270">
    <property type="entry name" value="putative rabgap domain of human tbc1 domain family member 14 like domains"/>
    <property type="match status" value="1"/>
</dbReference>
<feature type="domain" description="Rab-GAP TBC" evidence="3">
    <location>
        <begin position="421"/>
        <end position="668"/>
    </location>
</feature>
<keyword evidence="5" id="KW-1185">Reference proteome</keyword>
<dbReference type="CDD" id="cd15784">
    <property type="entry name" value="PH_RUTBC"/>
    <property type="match status" value="1"/>
</dbReference>
<name>A0A8R1DHV6_CAEJA</name>
<dbReference type="GO" id="GO:0005096">
    <property type="term" value="F:GTPase activator activity"/>
    <property type="evidence" value="ECO:0007669"/>
    <property type="project" value="UniProtKB-KW"/>
</dbReference>
<dbReference type="InterPro" id="IPR000195">
    <property type="entry name" value="Rab-GAP-TBC_dom"/>
</dbReference>
<dbReference type="SMART" id="SM00164">
    <property type="entry name" value="TBC"/>
    <property type="match status" value="1"/>
</dbReference>
<accession>A0A8R1DHV6</accession>
<dbReference type="GO" id="GO:0005737">
    <property type="term" value="C:cytoplasm"/>
    <property type="evidence" value="ECO:0007669"/>
    <property type="project" value="UniProtKB-ARBA"/>
</dbReference>
<dbReference type="InterPro" id="IPR037745">
    <property type="entry name" value="SGSM1/2"/>
</dbReference>
<dbReference type="AlphaFoldDB" id="A0A8R1DHV6"/>
<feature type="region of interest" description="Disordered" evidence="2">
    <location>
        <begin position="66"/>
        <end position="96"/>
    </location>
</feature>
<sequence>MTSPVCKVFDKPIDSNQKIVACSNKLSQLKKLTQMNTQEKQKVAPCLVTYRRMSTRCEQETTAEELVEGAQRARNGETNGSSSGPTRPPLSMTRQVSSIAASVERNGSVSRDYVFSLHHSCKSTLLYGKNNVSVAMNGSEFAKGYMSLQKNYDGNLSLKWVPNQLMHASSQPSSGHSNNGEFSNFWKNTINIEMRDIIYIHLHQKGESSPACLTFVNCEGVQSAPFQLPAGQHSIAFLSSLETGLAPLLRLDPPLWTGSTKEKCLPRLRKRSTAIASPAMLDYVFRLVRTSGVEPSPDDIEETSAPSPLPPIHDNCVSLPNSPYIIDNVDSIVNFQIGKACQSMRNQIMARAFYGWLTYVRHLRTIRTHLLHLVNTKAVICGDDDFEPVDEAFWKLCRAEPTKEHEEEFLQRVYWRGIEGVNSKEIRRMAWPYLLGLFEWDEHPEAKMEEFTQAYWQEIDEWRVLEAEVRRRDEEAFRAARARKAASPVREESCEVFEDPNEPTCSNHYDRENLISLFRANLHRIDKDVERCDRNLMFFSNKDNLESLRRVMYTYVRRNLEEGYTQGMCDLLAPLLVTFEDEALTLECFSILMLRQRGKFPQRPGMSKCLLNLRSLIQVVDPQIYALIADIDYAQALSFAFRWFLLDFKRELSYECTYKVWETIWAARSLRITDEFAIFFGLAAITNYHDVLITNNFDYTDMIKFFNELGATP</sequence>
<evidence type="ECO:0000313" key="4">
    <source>
        <dbReference type="EnsemblMetazoa" id="CJA03239a.1"/>
    </source>
</evidence>
<reference evidence="5" key="1">
    <citation type="submission" date="2010-08" db="EMBL/GenBank/DDBJ databases">
        <authorList>
            <consortium name="Caenorhabditis japonica Sequencing Consortium"/>
            <person name="Wilson R.K."/>
        </authorList>
    </citation>
    <scope>NUCLEOTIDE SEQUENCE [LARGE SCALE GENOMIC DNA]</scope>
    <source>
        <strain evidence="5">DF5081</strain>
    </source>
</reference>
<dbReference type="Pfam" id="PF12068">
    <property type="entry name" value="PH_RBD"/>
    <property type="match status" value="1"/>
</dbReference>
<dbReference type="Pfam" id="PF00566">
    <property type="entry name" value="RabGAP-TBC"/>
    <property type="match status" value="1"/>
</dbReference>